<evidence type="ECO:0000313" key="2">
    <source>
        <dbReference type="EMBL" id="KAF1933264.1"/>
    </source>
</evidence>
<dbReference type="EMBL" id="ML978957">
    <property type="protein sequence ID" value="KAF1933264.1"/>
    <property type="molecule type" value="Genomic_DNA"/>
</dbReference>
<sequence>MREIQKQPSRLRSQWAVGTLAHAGGRGSLVLRHLVPCNLQPSYSSAACEASLGFINLGWHNWQVGRCQHRAGYSPLRDAQQNKNAKICAWSSDSGDAGEGQVIGARCQAARCASSSRGACAAVGNRQGRLFVALLGSQAEEQQDLPASGSEQSPSGQGCENAR</sequence>
<gene>
    <name evidence="2" type="ORF">M421DRAFT_193163</name>
</gene>
<dbReference type="Proteomes" id="UP000800082">
    <property type="component" value="Unassembled WGS sequence"/>
</dbReference>
<keyword evidence="3" id="KW-1185">Reference proteome</keyword>
<feature type="region of interest" description="Disordered" evidence="1">
    <location>
        <begin position="141"/>
        <end position="163"/>
    </location>
</feature>
<dbReference type="AlphaFoldDB" id="A0A6A5S1D9"/>
<protein>
    <submittedName>
        <fullName evidence="2">Uncharacterized protein</fullName>
    </submittedName>
</protein>
<name>A0A6A5S1D9_9PLEO</name>
<dbReference type="RefSeq" id="XP_033453512.1">
    <property type="nucleotide sequence ID" value="XM_033588023.1"/>
</dbReference>
<accession>A0A6A5S1D9</accession>
<evidence type="ECO:0000256" key="1">
    <source>
        <dbReference type="SAM" id="MobiDB-lite"/>
    </source>
</evidence>
<reference evidence="2" key="1">
    <citation type="journal article" date="2020" name="Stud. Mycol.">
        <title>101 Dothideomycetes genomes: a test case for predicting lifestyles and emergence of pathogens.</title>
        <authorList>
            <person name="Haridas S."/>
            <person name="Albert R."/>
            <person name="Binder M."/>
            <person name="Bloem J."/>
            <person name="Labutti K."/>
            <person name="Salamov A."/>
            <person name="Andreopoulos B."/>
            <person name="Baker S."/>
            <person name="Barry K."/>
            <person name="Bills G."/>
            <person name="Bluhm B."/>
            <person name="Cannon C."/>
            <person name="Castanera R."/>
            <person name="Culley D."/>
            <person name="Daum C."/>
            <person name="Ezra D."/>
            <person name="Gonzalez J."/>
            <person name="Henrissat B."/>
            <person name="Kuo A."/>
            <person name="Liang C."/>
            <person name="Lipzen A."/>
            <person name="Lutzoni F."/>
            <person name="Magnuson J."/>
            <person name="Mondo S."/>
            <person name="Nolan M."/>
            <person name="Ohm R."/>
            <person name="Pangilinan J."/>
            <person name="Park H.-J."/>
            <person name="Ramirez L."/>
            <person name="Alfaro M."/>
            <person name="Sun H."/>
            <person name="Tritt A."/>
            <person name="Yoshinaga Y."/>
            <person name="Zwiers L.-H."/>
            <person name="Turgeon B."/>
            <person name="Goodwin S."/>
            <person name="Spatafora J."/>
            <person name="Crous P."/>
            <person name="Grigoriev I."/>
        </authorList>
    </citation>
    <scope>NUCLEOTIDE SEQUENCE</scope>
    <source>
        <strain evidence="2">CBS 183.55</strain>
    </source>
</reference>
<dbReference type="GeneID" id="54345670"/>
<organism evidence="2 3">
    <name type="scientific">Didymella exigua CBS 183.55</name>
    <dbReference type="NCBI Taxonomy" id="1150837"/>
    <lineage>
        <taxon>Eukaryota</taxon>
        <taxon>Fungi</taxon>
        <taxon>Dikarya</taxon>
        <taxon>Ascomycota</taxon>
        <taxon>Pezizomycotina</taxon>
        <taxon>Dothideomycetes</taxon>
        <taxon>Pleosporomycetidae</taxon>
        <taxon>Pleosporales</taxon>
        <taxon>Pleosporineae</taxon>
        <taxon>Didymellaceae</taxon>
        <taxon>Didymella</taxon>
    </lineage>
</organism>
<feature type="compositionally biased region" description="Polar residues" evidence="1">
    <location>
        <begin position="149"/>
        <end position="163"/>
    </location>
</feature>
<proteinExistence type="predicted"/>
<evidence type="ECO:0000313" key="3">
    <source>
        <dbReference type="Proteomes" id="UP000800082"/>
    </source>
</evidence>